<feature type="non-terminal residue" evidence="1">
    <location>
        <position position="1"/>
    </location>
</feature>
<name>A0A5C3L5R4_COPMA</name>
<proteinExistence type="predicted"/>
<evidence type="ECO:0000313" key="1">
    <source>
        <dbReference type="EMBL" id="TFK23558.1"/>
    </source>
</evidence>
<protein>
    <submittedName>
        <fullName evidence="1">Uncharacterized protein</fullName>
    </submittedName>
</protein>
<reference evidence="1 2" key="1">
    <citation type="journal article" date="2019" name="Nat. Ecol. Evol.">
        <title>Megaphylogeny resolves global patterns of mushroom evolution.</title>
        <authorList>
            <person name="Varga T."/>
            <person name="Krizsan K."/>
            <person name="Foldi C."/>
            <person name="Dima B."/>
            <person name="Sanchez-Garcia M."/>
            <person name="Sanchez-Ramirez S."/>
            <person name="Szollosi G.J."/>
            <person name="Szarkandi J.G."/>
            <person name="Papp V."/>
            <person name="Albert L."/>
            <person name="Andreopoulos W."/>
            <person name="Angelini C."/>
            <person name="Antonin V."/>
            <person name="Barry K.W."/>
            <person name="Bougher N.L."/>
            <person name="Buchanan P."/>
            <person name="Buyck B."/>
            <person name="Bense V."/>
            <person name="Catcheside P."/>
            <person name="Chovatia M."/>
            <person name="Cooper J."/>
            <person name="Damon W."/>
            <person name="Desjardin D."/>
            <person name="Finy P."/>
            <person name="Geml J."/>
            <person name="Haridas S."/>
            <person name="Hughes K."/>
            <person name="Justo A."/>
            <person name="Karasinski D."/>
            <person name="Kautmanova I."/>
            <person name="Kiss B."/>
            <person name="Kocsube S."/>
            <person name="Kotiranta H."/>
            <person name="LaButti K.M."/>
            <person name="Lechner B.E."/>
            <person name="Liimatainen K."/>
            <person name="Lipzen A."/>
            <person name="Lukacs Z."/>
            <person name="Mihaltcheva S."/>
            <person name="Morgado L.N."/>
            <person name="Niskanen T."/>
            <person name="Noordeloos M.E."/>
            <person name="Ohm R.A."/>
            <person name="Ortiz-Santana B."/>
            <person name="Ovrebo C."/>
            <person name="Racz N."/>
            <person name="Riley R."/>
            <person name="Savchenko A."/>
            <person name="Shiryaev A."/>
            <person name="Soop K."/>
            <person name="Spirin V."/>
            <person name="Szebenyi C."/>
            <person name="Tomsovsky M."/>
            <person name="Tulloss R.E."/>
            <person name="Uehling J."/>
            <person name="Grigoriev I.V."/>
            <person name="Vagvolgyi C."/>
            <person name="Papp T."/>
            <person name="Martin F.M."/>
            <person name="Miettinen O."/>
            <person name="Hibbett D.S."/>
            <person name="Nagy L.G."/>
        </authorList>
    </citation>
    <scope>NUCLEOTIDE SEQUENCE [LARGE SCALE GENOMIC DNA]</scope>
    <source>
        <strain evidence="1 2">CBS 121175</strain>
    </source>
</reference>
<accession>A0A5C3L5R4</accession>
<gene>
    <name evidence="1" type="ORF">FA15DRAFT_757150</name>
</gene>
<dbReference type="Proteomes" id="UP000307440">
    <property type="component" value="Unassembled WGS sequence"/>
</dbReference>
<dbReference type="AlphaFoldDB" id="A0A5C3L5R4"/>
<organism evidence="1 2">
    <name type="scientific">Coprinopsis marcescibilis</name>
    <name type="common">Agaric fungus</name>
    <name type="synonym">Psathyrella marcescibilis</name>
    <dbReference type="NCBI Taxonomy" id="230819"/>
    <lineage>
        <taxon>Eukaryota</taxon>
        <taxon>Fungi</taxon>
        <taxon>Dikarya</taxon>
        <taxon>Basidiomycota</taxon>
        <taxon>Agaricomycotina</taxon>
        <taxon>Agaricomycetes</taxon>
        <taxon>Agaricomycetidae</taxon>
        <taxon>Agaricales</taxon>
        <taxon>Agaricineae</taxon>
        <taxon>Psathyrellaceae</taxon>
        <taxon>Coprinopsis</taxon>
    </lineage>
</organism>
<keyword evidence="2" id="KW-1185">Reference proteome</keyword>
<feature type="non-terminal residue" evidence="1">
    <location>
        <position position="123"/>
    </location>
</feature>
<evidence type="ECO:0000313" key="2">
    <source>
        <dbReference type="Proteomes" id="UP000307440"/>
    </source>
</evidence>
<dbReference type="EMBL" id="ML210216">
    <property type="protein sequence ID" value="TFK23558.1"/>
    <property type="molecule type" value="Genomic_DNA"/>
</dbReference>
<sequence length="123" mass="14078">CRDWDLAVNSQAHLCSPITTHLAPNSANTVQSFRRLITCSPKLRDSRPSQASLCPFEPYISAPQHLNSILSIIGHHLWTSSHFRAPNKAQNWLSAWETDPEDPKYSTHGEDFTFKFIHHHIYT</sequence>